<comment type="similarity">
    <text evidence="2">Belongs to the ATPase alpha/beta chains family.</text>
</comment>
<dbReference type="GO" id="GO:0045259">
    <property type="term" value="C:proton-transporting ATP synthase complex"/>
    <property type="evidence" value="ECO:0007669"/>
    <property type="project" value="UniProtKB-KW"/>
</dbReference>
<proteinExistence type="inferred from homology"/>
<dbReference type="InterPro" id="IPR050053">
    <property type="entry name" value="ATPase_alpha/beta_chains"/>
</dbReference>
<reference evidence="10" key="1">
    <citation type="submission" date="2021-06" db="EMBL/GenBank/DDBJ databases">
        <authorList>
            <person name="Criscuolo A."/>
        </authorList>
    </citation>
    <scope>NUCLEOTIDE SEQUENCE</scope>
    <source>
        <strain evidence="10">CIP111600</strain>
    </source>
</reference>
<keyword evidence="6" id="KW-0406">Ion transport</keyword>
<dbReference type="PANTHER" id="PTHR15184">
    <property type="entry name" value="ATP SYNTHASE"/>
    <property type="match status" value="1"/>
</dbReference>
<protein>
    <submittedName>
        <fullName evidence="10">ATP synthase subunit beta 1</fullName>
    </submittedName>
</protein>
<dbReference type="GO" id="GO:0005524">
    <property type="term" value="F:ATP binding"/>
    <property type="evidence" value="ECO:0007669"/>
    <property type="project" value="UniProtKB-KW"/>
</dbReference>
<dbReference type="PROSITE" id="PS00152">
    <property type="entry name" value="ATPASE_ALPHA_BETA"/>
    <property type="match status" value="1"/>
</dbReference>
<keyword evidence="3" id="KW-0813">Transport</keyword>
<sequence>MMDDLQLNVSLLRRRVPNLTAAARAVGLRPATVSNLCTGKTPIGNAEVKTLVTLASLAGCSVDELLIRGGGMAMIETGIKVIDLLAPLVRGGTIGLAGRRGSGQLVMMAELCRRMKRRGYETVFWKPEGEVSGIGNVEKSADAVFAGPDEVAEHIVSIRSDRDVFLFADRTVVLSGELFALRQRLEDAAGRPVTTALVDILFEAVDEEVPYGPLDTSLRFDVDLSSRALFPAVDPVFSISTMLEGALLEATHLTLQQRARKLLRRYRELRAVVGAKGFEVLTEPDAAAYKRGERLEAYFSQPFYATEVFTNKPGEWVALQDTLDDVRRILDGASDHMEVRRLYFSGRLALEDAQGEQ</sequence>
<evidence type="ECO:0000256" key="2">
    <source>
        <dbReference type="ARBA" id="ARBA00008936"/>
    </source>
</evidence>
<evidence type="ECO:0000256" key="3">
    <source>
        <dbReference type="ARBA" id="ARBA00022448"/>
    </source>
</evidence>
<dbReference type="PANTHER" id="PTHR15184:SF71">
    <property type="entry name" value="ATP SYNTHASE SUBUNIT BETA, MITOCHONDRIAL"/>
    <property type="match status" value="1"/>
</dbReference>
<evidence type="ECO:0000256" key="6">
    <source>
        <dbReference type="ARBA" id="ARBA00023065"/>
    </source>
</evidence>
<evidence type="ECO:0000256" key="4">
    <source>
        <dbReference type="ARBA" id="ARBA00022741"/>
    </source>
</evidence>
<dbReference type="RefSeq" id="WP_343223503.1">
    <property type="nucleotide sequence ID" value="NZ_CAJVAS010000023.1"/>
</dbReference>
<keyword evidence="7" id="KW-0472">Membrane</keyword>
<accession>A0A916K449</accession>
<evidence type="ECO:0000256" key="9">
    <source>
        <dbReference type="ARBA" id="ARBA00023310"/>
    </source>
</evidence>
<dbReference type="EMBL" id="CAJVAS010000023">
    <property type="protein sequence ID" value="CAG7642527.1"/>
    <property type="molecule type" value="Genomic_DNA"/>
</dbReference>
<evidence type="ECO:0000256" key="5">
    <source>
        <dbReference type="ARBA" id="ARBA00022840"/>
    </source>
</evidence>
<evidence type="ECO:0000256" key="1">
    <source>
        <dbReference type="ARBA" id="ARBA00004370"/>
    </source>
</evidence>
<gene>
    <name evidence="10" type="primary">atpD1</name>
    <name evidence="10" type="ORF">PAESOLCIP111_04351</name>
</gene>
<dbReference type="AlphaFoldDB" id="A0A916K449"/>
<keyword evidence="9" id="KW-0066">ATP synthesis</keyword>
<comment type="caution">
    <text evidence="10">The sequence shown here is derived from an EMBL/GenBank/DDBJ whole genome shotgun (WGS) entry which is preliminary data.</text>
</comment>
<keyword evidence="11" id="KW-1185">Reference proteome</keyword>
<name>A0A916K449_9BACL</name>
<dbReference type="Proteomes" id="UP000693672">
    <property type="component" value="Unassembled WGS sequence"/>
</dbReference>
<keyword evidence="5" id="KW-0067">ATP-binding</keyword>
<dbReference type="InterPro" id="IPR020003">
    <property type="entry name" value="ATPase_a/bsu_AS"/>
</dbReference>
<keyword evidence="8" id="KW-0139">CF(1)</keyword>
<evidence type="ECO:0000256" key="8">
    <source>
        <dbReference type="ARBA" id="ARBA00023196"/>
    </source>
</evidence>
<evidence type="ECO:0000256" key="7">
    <source>
        <dbReference type="ARBA" id="ARBA00023136"/>
    </source>
</evidence>
<evidence type="ECO:0000313" key="11">
    <source>
        <dbReference type="Proteomes" id="UP000693672"/>
    </source>
</evidence>
<dbReference type="GO" id="GO:0046933">
    <property type="term" value="F:proton-transporting ATP synthase activity, rotational mechanism"/>
    <property type="evidence" value="ECO:0007669"/>
    <property type="project" value="TreeGrafter"/>
</dbReference>
<comment type="subcellular location">
    <subcellularLocation>
        <location evidence="1">Membrane</location>
    </subcellularLocation>
</comment>
<keyword evidence="4" id="KW-0547">Nucleotide-binding</keyword>
<evidence type="ECO:0000313" key="10">
    <source>
        <dbReference type="EMBL" id="CAG7642527.1"/>
    </source>
</evidence>
<organism evidence="10 11">
    <name type="scientific">Paenibacillus solanacearum</name>
    <dbReference type="NCBI Taxonomy" id="2048548"/>
    <lineage>
        <taxon>Bacteria</taxon>
        <taxon>Bacillati</taxon>
        <taxon>Bacillota</taxon>
        <taxon>Bacilli</taxon>
        <taxon>Bacillales</taxon>
        <taxon>Paenibacillaceae</taxon>
        <taxon>Paenibacillus</taxon>
    </lineage>
</organism>